<keyword evidence="3" id="KW-1185">Reference proteome</keyword>
<protein>
    <submittedName>
        <fullName evidence="2">Uncharacterized protein</fullName>
    </submittedName>
</protein>
<dbReference type="EMBL" id="OX395129">
    <property type="protein sequence ID" value="CAI5773038.1"/>
    <property type="molecule type" value="Genomic_DNA"/>
</dbReference>
<evidence type="ECO:0000313" key="3">
    <source>
        <dbReference type="Proteomes" id="UP001178461"/>
    </source>
</evidence>
<proteinExistence type="predicted"/>
<dbReference type="AlphaFoldDB" id="A0AA35K9I6"/>
<organism evidence="2 3">
    <name type="scientific">Podarcis lilfordi</name>
    <name type="common">Lilford's wall lizard</name>
    <dbReference type="NCBI Taxonomy" id="74358"/>
    <lineage>
        <taxon>Eukaryota</taxon>
        <taxon>Metazoa</taxon>
        <taxon>Chordata</taxon>
        <taxon>Craniata</taxon>
        <taxon>Vertebrata</taxon>
        <taxon>Euteleostomi</taxon>
        <taxon>Lepidosauria</taxon>
        <taxon>Squamata</taxon>
        <taxon>Bifurcata</taxon>
        <taxon>Unidentata</taxon>
        <taxon>Episquamata</taxon>
        <taxon>Laterata</taxon>
        <taxon>Lacertibaenia</taxon>
        <taxon>Lacertidae</taxon>
        <taxon>Podarcis</taxon>
    </lineage>
</organism>
<dbReference type="Proteomes" id="UP001178461">
    <property type="component" value="Chromosome 4"/>
</dbReference>
<reference evidence="2" key="1">
    <citation type="submission" date="2022-12" db="EMBL/GenBank/DDBJ databases">
        <authorList>
            <person name="Alioto T."/>
            <person name="Alioto T."/>
            <person name="Gomez Garrido J."/>
        </authorList>
    </citation>
    <scope>NUCLEOTIDE SEQUENCE</scope>
</reference>
<gene>
    <name evidence="2" type="ORF">PODLI_1B032854</name>
</gene>
<feature type="non-terminal residue" evidence="2">
    <location>
        <position position="1"/>
    </location>
</feature>
<evidence type="ECO:0000256" key="1">
    <source>
        <dbReference type="SAM" id="MobiDB-lite"/>
    </source>
</evidence>
<accession>A0AA35K9I6</accession>
<feature type="region of interest" description="Disordered" evidence="1">
    <location>
        <begin position="13"/>
        <end position="63"/>
    </location>
</feature>
<sequence length="63" mass="6871">AKPRVLSLTQRCRARGESFASPREGEEEEEQAAAAGSLFPTPTLSLQTGQQRGVSLKSRFSTY</sequence>
<evidence type="ECO:0000313" key="2">
    <source>
        <dbReference type="EMBL" id="CAI5773038.1"/>
    </source>
</evidence>
<name>A0AA35K9I6_9SAUR</name>
<feature type="compositionally biased region" description="Polar residues" evidence="1">
    <location>
        <begin position="40"/>
        <end position="63"/>
    </location>
</feature>